<dbReference type="InterPro" id="IPR024382">
    <property type="entry name" value="Vps3844_C"/>
</dbReference>
<keyword evidence="2" id="KW-1133">Transmembrane helix</keyword>
<reference evidence="5" key="1">
    <citation type="journal article" date="2023" name="Mol. Phylogenet. Evol.">
        <title>Genome-scale phylogeny and comparative genomics of the fungal order Sordariales.</title>
        <authorList>
            <person name="Hensen N."/>
            <person name="Bonometti L."/>
            <person name="Westerberg I."/>
            <person name="Brannstrom I.O."/>
            <person name="Guillou S."/>
            <person name="Cros-Aarteil S."/>
            <person name="Calhoun S."/>
            <person name="Haridas S."/>
            <person name="Kuo A."/>
            <person name="Mondo S."/>
            <person name="Pangilinan J."/>
            <person name="Riley R."/>
            <person name="LaButti K."/>
            <person name="Andreopoulos B."/>
            <person name="Lipzen A."/>
            <person name="Chen C."/>
            <person name="Yan M."/>
            <person name="Daum C."/>
            <person name="Ng V."/>
            <person name="Clum A."/>
            <person name="Steindorff A."/>
            <person name="Ohm R.A."/>
            <person name="Martin F."/>
            <person name="Silar P."/>
            <person name="Natvig D.O."/>
            <person name="Lalanne C."/>
            <person name="Gautier V."/>
            <person name="Ament-Velasquez S.L."/>
            <person name="Kruys A."/>
            <person name="Hutchinson M.I."/>
            <person name="Powell A.J."/>
            <person name="Barry K."/>
            <person name="Miller A.N."/>
            <person name="Grigoriev I.V."/>
            <person name="Debuchy R."/>
            <person name="Gladieux P."/>
            <person name="Hiltunen Thoren M."/>
            <person name="Johannesson H."/>
        </authorList>
    </citation>
    <scope>NUCLEOTIDE SEQUENCE</scope>
    <source>
        <strain evidence="5">CBS 333.67</strain>
    </source>
</reference>
<organism evidence="5 6">
    <name type="scientific">Chaetomium strumarium</name>
    <dbReference type="NCBI Taxonomy" id="1170767"/>
    <lineage>
        <taxon>Eukaryota</taxon>
        <taxon>Fungi</taxon>
        <taxon>Dikarya</taxon>
        <taxon>Ascomycota</taxon>
        <taxon>Pezizomycotina</taxon>
        <taxon>Sordariomycetes</taxon>
        <taxon>Sordariomycetidae</taxon>
        <taxon>Sordariales</taxon>
        <taxon>Chaetomiaceae</taxon>
        <taxon>Chaetomium</taxon>
    </lineage>
</organism>
<name>A0AAJ0H083_9PEZI</name>
<dbReference type="InterPro" id="IPR053065">
    <property type="entry name" value="Archenteron_Induction-Rel"/>
</dbReference>
<dbReference type="EMBL" id="JAUDZG010000001">
    <property type="protein sequence ID" value="KAK3309357.1"/>
    <property type="molecule type" value="Genomic_DNA"/>
</dbReference>
<dbReference type="GeneID" id="87884127"/>
<keyword evidence="2" id="KW-0812">Transmembrane</keyword>
<reference evidence="5" key="2">
    <citation type="submission" date="2023-06" db="EMBL/GenBank/DDBJ databases">
        <authorList>
            <consortium name="Lawrence Berkeley National Laboratory"/>
            <person name="Mondo S.J."/>
            <person name="Hensen N."/>
            <person name="Bonometti L."/>
            <person name="Westerberg I."/>
            <person name="Brannstrom I.O."/>
            <person name="Guillou S."/>
            <person name="Cros-Aarteil S."/>
            <person name="Calhoun S."/>
            <person name="Haridas S."/>
            <person name="Kuo A."/>
            <person name="Pangilinan J."/>
            <person name="Riley R."/>
            <person name="Labutti K."/>
            <person name="Andreopoulos B."/>
            <person name="Lipzen A."/>
            <person name="Chen C."/>
            <person name="Yanf M."/>
            <person name="Daum C."/>
            <person name="Ng V."/>
            <person name="Clum A."/>
            <person name="Steindorff A."/>
            <person name="Ohm R."/>
            <person name="Martin F."/>
            <person name="Silar P."/>
            <person name="Natvig D."/>
            <person name="Lalanne C."/>
            <person name="Gautier V."/>
            <person name="Ament-Velasquez S.L."/>
            <person name="Kruys A."/>
            <person name="Hutchinson M.I."/>
            <person name="Powell A.J."/>
            <person name="Barry K."/>
            <person name="Miller A.N."/>
            <person name="Grigoriev I.V."/>
            <person name="Debuchy R."/>
            <person name="Gladieux P."/>
            <person name="Thoren M.H."/>
            <person name="Johannesson H."/>
        </authorList>
    </citation>
    <scope>NUCLEOTIDE SEQUENCE</scope>
    <source>
        <strain evidence="5">CBS 333.67</strain>
    </source>
</reference>
<dbReference type="AlphaFoldDB" id="A0AAJ0H083"/>
<accession>A0AAJ0H083</accession>
<dbReference type="Proteomes" id="UP001273166">
    <property type="component" value="Unassembled WGS sequence"/>
</dbReference>
<gene>
    <name evidence="5" type="ORF">B0T15DRAFT_405548</name>
</gene>
<keyword evidence="6" id="KW-1185">Reference proteome</keyword>
<feature type="domain" description="Vacuolar sorting protein Vps3844 C-terminal" evidence="4">
    <location>
        <begin position="299"/>
        <end position="411"/>
    </location>
</feature>
<evidence type="ECO:0000256" key="1">
    <source>
        <dbReference type="SAM" id="MobiDB-lite"/>
    </source>
</evidence>
<feature type="compositionally biased region" description="Low complexity" evidence="1">
    <location>
        <begin position="275"/>
        <end position="285"/>
    </location>
</feature>
<evidence type="ECO:0000313" key="6">
    <source>
        <dbReference type="Proteomes" id="UP001273166"/>
    </source>
</evidence>
<feature type="transmembrane region" description="Helical" evidence="2">
    <location>
        <begin position="376"/>
        <end position="398"/>
    </location>
</feature>
<dbReference type="RefSeq" id="XP_062725137.1">
    <property type="nucleotide sequence ID" value="XM_062865298.1"/>
</dbReference>
<dbReference type="PANTHER" id="PTHR36853">
    <property type="entry name" value="EXPRESSED PROTEIN"/>
    <property type="match status" value="1"/>
</dbReference>
<proteinExistence type="predicted"/>
<feature type="signal peptide" evidence="3">
    <location>
        <begin position="1"/>
        <end position="18"/>
    </location>
</feature>
<dbReference type="PANTHER" id="PTHR36853:SF1">
    <property type="entry name" value="DUF3844 DOMAIN-CONTAINING PROTEIN"/>
    <property type="match status" value="1"/>
</dbReference>
<evidence type="ECO:0000259" key="4">
    <source>
        <dbReference type="Pfam" id="PF12955"/>
    </source>
</evidence>
<comment type="caution">
    <text evidence="5">The sequence shown here is derived from an EMBL/GenBank/DDBJ whole genome shotgun (WGS) entry which is preliminary data.</text>
</comment>
<sequence length="417" mass="44100">MRLLAGLTAAALSGLAVGASQPSADAYLFKASSSQSSPNTPSIPKEVARHILLQRTSRQRYGSDLRDLPSSIDTETAVGHIAKFGKSPAPLFSHTKETEPSQLVVIVEGVAAEQSSRLRETLGHSAAYTIADPPSATANKFLMAGFHNMGVASPRQCELSEVINPFKADCWNGPSAVVKYDLRKSPTTLDSLVDNLPRLNNFVNNGELEVLLVLLPESSRNSKLNHWSATAAGAGSWDSASDLRRRRHAEETVITDHQLSIDAESDNGEANHPPAATAAATTTTTLDNARRTKKPIPQCFASYDGCMAQTNSCSGHGECANKYGGNTTSSASAASCFACVCKASVVEPGDGARAQGRRTVHWGGNMCQKEDVSVEFWLIAGFTVTIVGAVTFAIGLLFNVGEEKLPGVIGAGVSRSK</sequence>
<keyword evidence="3" id="KW-0732">Signal</keyword>
<protein>
    <recommendedName>
        <fullName evidence="4">Vacuolar sorting protein Vps3844 C-terminal domain-containing protein</fullName>
    </recommendedName>
</protein>
<evidence type="ECO:0000256" key="2">
    <source>
        <dbReference type="SAM" id="Phobius"/>
    </source>
</evidence>
<dbReference type="Pfam" id="PF12955">
    <property type="entry name" value="Vps3844_C"/>
    <property type="match status" value="1"/>
</dbReference>
<dbReference type="GO" id="GO:0005783">
    <property type="term" value="C:endoplasmic reticulum"/>
    <property type="evidence" value="ECO:0007669"/>
    <property type="project" value="TreeGrafter"/>
</dbReference>
<evidence type="ECO:0000313" key="5">
    <source>
        <dbReference type="EMBL" id="KAK3309357.1"/>
    </source>
</evidence>
<feature type="region of interest" description="Disordered" evidence="1">
    <location>
        <begin position="260"/>
        <end position="289"/>
    </location>
</feature>
<keyword evidence="2" id="KW-0472">Membrane</keyword>
<feature type="chain" id="PRO_5042529524" description="Vacuolar sorting protein Vps3844 C-terminal domain-containing protein" evidence="3">
    <location>
        <begin position="19"/>
        <end position="417"/>
    </location>
</feature>
<evidence type="ECO:0000256" key="3">
    <source>
        <dbReference type="SAM" id="SignalP"/>
    </source>
</evidence>